<evidence type="ECO:0000313" key="3">
    <source>
        <dbReference type="EMBL" id="WEB38210.1"/>
    </source>
</evidence>
<dbReference type="Gene3D" id="1.10.1200.10">
    <property type="entry name" value="ACP-like"/>
    <property type="match status" value="1"/>
</dbReference>
<dbReference type="InterPro" id="IPR036736">
    <property type="entry name" value="ACP-like_sf"/>
</dbReference>
<gene>
    <name evidence="3" type="ORF">MOV08_02070</name>
</gene>
<reference evidence="3 4" key="1">
    <citation type="submission" date="2022-03" db="EMBL/GenBank/DDBJ databases">
        <title>Streptomyces yunnanensis P86,complete genome.</title>
        <authorList>
            <person name="Chen S."/>
            <person name="Zhang Q."/>
        </authorList>
    </citation>
    <scope>NUCLEOTIDE SEQUENCE [LARGE SCALE GENOMIC DNA]</scope>
    <source>
        <strain evidence="3 4">P86</strain>
    </source>
</reference>
<dbReference type="InterPro" id="IPR009081">
    <property type="entry name" value="PP-bd_ACP"/>
</dbReference>
<organism evidence="3 4">
    <name type="scientific">Streptomyces yunnanensis</name>
    <dbReference type="NCBI Taxonomy" id="156453"/>
    <lineage>
        <taxon>Bacteria</taxon>
        <taxon>Bacillati</taxon>
        <taxon>Actinomycetota</taxon>
        <taxon>Actinomycetes</taxon>
        <taxon>Kitasatosporales</taxon>
        <taxon>Streptomycetaceae</taxon>
        <taxon>Streptomyces</taxon>
    </lineage>
</organism>
<sequence length="88" mass="9525">MYETLSRLLVQEFGISSDLVHPQSTARALEMDSLSLAELTVMITERTGLRFDEGGVTLDSTLEDIATHFVPSGEGTSPHGDSMPSVLE</sequence>
<dbReference type="Pfam" id="PF00550">
    <property type="entry name" value="PP-binding"/>
    <property type="match status" value="1"/>
</dbReference>
<proteinExistence type="predicted"/>
<feature type="domain" description="Carrier" evidence="2">
    <location>
        <begin position="4"/>
        <end position="68"/>
    </location>
</feature>
<evidence type="ECO:0000256" key="1">
    <source>
        <dbReference type="SAM" id="MobiDB-lite"/>
    </source>
</evidence>
<accession>A0ABY7ZZZ9</accession>
<keyword evidence="4" id="KW-1185">Reference proteome</keyword>
<evidence type="ECO:0000259" key="2">
    <source>
        <dbReference type="Pfam" id="PF00550"/>
    </source>
</evidence>
<dbReference type="RefSeq" id="WP_052286421.1">
    <property type="nucleotide sequence ID" value="NZ_CP095749.1"/>
</dbReference>
<dbReference type="SUPFAM" id="SSF47336">
    <property type="entry name" value="ACP-like"/>
    <property type="match status" value="1"/>
</dbReference>
<evidence type="ECO:0000313" key="4">
    <source>
        <dbReference type="Proteomes" id="UP001218629"/>
    </source>
</evidence>
<dbReference type="EMBL" id="CP095749">
    <property type="protein sequence ID" value="WEB38210.1"/>
    <property type="molecule type" value="Genomic_DNA"/>
</dbReference>
<protein>
    <submittedName>
        <fullName evidence="3">Phosphopantetheine-binding protein</fullName>
    </submittedName>
</protein>
<feature type="region of interest" description="Disordered" evidence="1">
    <location>
        <begin position="69"/>
        <end position="88"/>
    </location>
</feature>
<name>A0ABY7ZZZ9_9ACTN</name>
<dbReference type="Proteomes" id="UP001218629">
    <property type="component" value="Chromosome"/>
</dbReference>